<protein>
    <recommendedName>
        <fullName evidence="5">Thiamine diphosphokinase</fullName>
        <ecNumber evidence="5">2.7.6.2</ecNumber>
    </recommendedName>
</protein>
<dbReference type="GO" id="GO:0006772">
    <property type="term" value="P:thiamine metabolic process"/>
    <property type="evidence" value="ECO:0007669"/>
    <property type="project" value="UniProtKB-UniRule"/>
</dbReference>
<dbReference type="InterPro" id="IPR006282">
    <property type="entry name" value="Thi_PPkinase"/>
</dbReference>
<dbReference type="PANTHER" id="PTHR41299">
    <property type="entry name" value="THIAMINE PYROPHOSPHOKINASE"/>
    <property type="match status" value="1"/>
</dbReference>
<organism evidence="7 8">
    <name type="scientific">Oceanithermus desulfurans NBRC 100063</name>
    <dbReference type="NCBI Taxonomy" id="1227550"/>
    <lineage>
        <taxon>Bacteria</taxon>
        <taxon>Thermotogati</taxon>
        <taxon>Deinococcota</taxon>
        <taxon>Deinococci</taxon>
        <taxon>Thermales</taxon>
        <taxon>Thermaceae</taxon>
        <taxon>Oceanithermus</taxon>
    </lineage>
</organism>
<keyword evidence="1" id="KW-0808">Transferase</keyword>
<dbReference type="EC" id="2.7.6.2" evidence="5"/>
<dbReference type="InterPro" id="IPR007371">
    <property type="entry name" value="TPK_catalytic"/>
</dbReference>
<keyword evidence="2" id="KW-0547">Nucleotide-binding</keyword>
<keyword evidence="3 7" id="KW-0418">Kinase</keyword>
<dbReference type="Pfam" id="PF04263">
    <property type="entry name" value="TPK_catalytic"/>
    <property type="match status" value="1"/>
</dbReference>
<dbReference type="PANTHER" id="PTHR41299:SF1">
    <property type="entry name" value="THIAMINE PYROPHOSPHOKINASE"/>
    <property type="match status" value="1"/>
</dbReference>
<evidence type="ECO:0000256" key="2">
    <source>
        <dbReference type="ARBA" id="ARBA00022741"/>
    </source>
</evidence>
<dbReference type="GO" id="GO:0004788">
    <property type="term" value="F:thiamine diphosphokinase activity"/>
    <property type="evidence" value="ECO:0007669"/>
    <property type="project" value="UniProtKB-UniRule"/>
</dbReference>
<evidence type="ECO:0000256" key="3">
    <source>
        <dbReference type="ARBA" id="ARBA00022777"/>
    </source>
</evidence>
<dbReference type="Proteomes" id="UP000321827">
    <property type="component" value="Unassembled WGS sequence"/>
</dbReference>
<accession>A0A511RJJ9</accession>
<evidence type="ECO:0000313" key="7">
    <source>
        <dbReference type="EMBL" id="GEM89828.1"/>
    </source>
</evidence>
<name>A0A511RJJ9_9DEIN</name>
<dbReference type="CDD" id="cd07995">
    <property type="entry name" value="TPK"/>
    <property type="match status" value="1"/>
</dbReference>
<dbReference type="EMBL" id="BJXN01000007">
    <property type="protein sequence ID" value="GEM89828.1"/>
    <property type="molecule type" value="Genomic_DNA"/>
</dbReference>
<dbReference type="InterPro" id="IPR053149">
    <property type="entry name" value="TPK"/>
</dbReference>
<dbReference type="SUPFAM" id="SSF63999">
    <property type="entry name" value="Thiamin pyrophosphokinase, catalytic domain"/>
    <property type="match status" value="1"/>
</dbReference>
<comment type="caution">
    <text evidence="7">The sequence shown here is derived from an EMBL/GenBank/DDBJ whole genome shotgun (WGS) entry which is preliminary data.</text>
</comment>
<dbReference type="GO" id="GO:0016301">
    <property type="term" value="F:kinase activity"/>
    <property type="evidence" value="ECO:0007669"/>
    <property type="project" value="UniProtKB-KW"/>
</dbReference>
<dbReference type="InterPro" id="IPR036759">
    <property type="entry name" value="TPK_catalytic_sf"/>
</dbReference>
<dbReference type="RefSeq" id="WP_183677660.1">
    <property type="nucleotide sequence ID" value="NZ_BJXN01000007.1"/>
</dbReference>
<evidence type="ECO:0000313" key="8">
    <source>
        <dbReference type="Proteomes" id="UP000321827"/>
    </source>
</evidence>
<keyword evidence="4" id="KW-0067">ATP-binding</keyword>
<evidence type="ECO:0000256" key="5">
    <source>
        <dbReference type="NCBIfam" id="TIGR01378"/>
    </source>
</evidence>
<dbReference type="GO" id="GO:0009229">
    <property type="term" value="P:thiamine diphosphate biosynthetic process"/>
    <property type="evidence" value="ECO:0007669"/>
    <property type="project" value="InterPro"/>
</dbReference>
<reference evidence="7 8" key="1">
    <citation type="submission" date="2019-07" db="EMBL/GenBank/DDBJ databases">
        <title>Whole genome shotgun sequence of Oceanithermus desulfurans NBRC 100063.</title>
        <authorList>
            <person name="Hosoyama A."/>
            <person name="Uohara A."/>
            <person name="Ohji S."/>
            <person name="Ichikawa N."/>
        </authorList>
    </citation>
    <scope>NUCLEOTIDE SEQUENCE [LARGE SCALE GENOMIC DNA]</scope>
    <source>
        <strain evidence="7 8">NBRC 100063</strain>
    </source>
</reference>
<evidence type="ECO:0000256" key="1">
    <source>
        <dbReference type="ARBA" id="ARBA00022679"/>
    </source>
</evidence>
<dbReference type="GO" id="GO:0005524">
    <property type="term" value="F:ATP binding"/>
    <property type="evidence" value="ECO:0007669"/>
    <property type="project" value="UniProtKB-KW"/>
</dbReference>
<evidence type="ECO:0000259" key="6">
    <source>
        <dbReference type="Pfam" id="PF04263"/>
    </source>
</evidence>
<proteinExistence type="predicted"/>
<feature type="domain" description="Thiamin pyrophosphokinase catalytic" evidence="6">
    <location>
        <begin position="25"/>
        <end position="127"/>
    </location>
</feature>
<evidence type="ECO:0000256" key="4">
    <source>
        <dbReference type="ARBA" id="ARBA00022840"/>
    </source>
</evidence>
<dbReference type="NCBIfam" id="TIGR01378">
    <property type="entry name" value="thi_PPkinase"/>
    <property type="match status" value="1"/>
</dbReference>
<dbReference type="AlphaFoldDB" id="A0A511RJJ9"/>
<gene>
    <name evidence="7" type="ORF">ODE01S_12620</name>
</gene>
<sequence length="216" mass="22467">MNWTPDVLVLLGGPLEATGALRAAARAARLVIAADGGVRHAEALGVEPALWVGDFDSVNLEDLTRWRHLPRMEYPRDKDATDAELAAQVALKAGPERLLFAGGLGGELDHELGNLTLAVALAQEGVQTAVSSGPTWAFALVPPGLELDLEPGTSFSVVPLADLEGLTIRGGRWQLEDARLPLGSGHGLRNAAEGGVDVGLMGGFGLFVVDAAPRAS</sequence>
<dbReference type="Gene3D" id="3.40.50.10240">
    <property type="entry name" value="Thiamin pyrophosphokinase, catalytic domain"/>
    <property type="match status" value="1"/>
</dbReference>